<keyword evidence="6" id="KW-1185">Reference proteome</keyword>
<dbReference type="EMBL" id="MU860325">
    <property type="protein sequence ID" value="KAK4234814.1"/>
    <property type="molecule type" value="Genomic_DNA"/>
</dbReference>
<comment type="caution">
    <text evidence="5">The sequence shown here is derived from an EMBL/GenBank/DDBJ whole genome shotgun (WGS) entry which is preliminary data.</text>
</comment>
<evidence type="ECO:0000313" key="5">
    <source>
        <dbReference type="EMBL" id="KAK4234814.1"/>
    </source>
</evidence>
<dbReference type="PROSITE" id="PS50089">
    <property type="entry name" value="ZF_RING_2"/>
    <property type="match status" value="1"/>
</dbReference>
<dbReference type="AlphaFoldDB" id="A0AAN7HBF2"/>
<keyword evidence="1" id="KW-0479">Metal-binding</keyword>
<reference evidence="5" key="2">
    <citation type="submission" date="2023-05" db="EMBL/GenBank/DDBJ databases">
        <authorList>
            <consortium name="Lawrence Berkeley National Laboratory"/>
            <person name="Steindorff A."/>
            <person name="Hensen N."/>
            <person name="Bonometti L."/>
            <person name="Westerberg I."/>
            <person name="Brannstrom I.O."/>
            <person name="Guillou S."/>
            <person name="Cros-Aarteil S."/>
            <person name="Calhoun S."/>
            <person name="Haridas S."/>
            <person name="Kuo A."/>
            <person name="Mondo S."/>
            <person name="Pangilinan J."/>
            <person name="Riley R."/>
            <person name="Labutti K."/>
            <person name="Andreopoulos B."/>
            <person name="Lipzen A."/>
            <person name="Chen C."/>
            <person name="Yanf M."/>
            <person name="Daum C."/>
            <person name="Ng V."/>
            <person name="Clum A."/>
            <person name="Ohm R."/>
            <person name="Martin F."/>
            <person name="Silar P."/>
            <person name="Natvig D."/>
            <person name="Lalanne C."/>
            <person name="Gautier V."/>
            <person name="Ament-Velasquez S.L."/>
            <person name="Kruys A."/>
            <person name="Hutchinson M.I."/>
            <person name="Powell A.J."/>
            <person name="Barry K."/>
            <person name="Miller A.N."/>
            <person name="Grigoriev I.V."/>
            <person name="Debuchy R."/>
            <person name="Gladieux P."/>
            <person name="Thoren M.H."/>
            <person name="Johannesson H."/>
        </authorList>
    </citation>
    <scope>NUCLEOTIDE SEQUENCE</scope>
    <source>
        <strain evidence="5">CBS 532.94</strain>
    </source>
</reference>
<evidence type="ECO:0000256" key="1">
    <source>
        <dbReference type="PROSITE-ProRule" id="PRU00175"/>
    </source>
</evidence>
<reference evidence="5" key="1">
    <citation type="journal article" date="2023" name="Mol. Phylogenet. Evol.">
        <title>Genome-scale phylogeny and comparative genomics of the fungal order Sordariales.</title>
        <authorList>
            <person name="Hensen N."/>
            <person name="Bonometti L."/>
            <person name="Westerberg I."/>
            <person name="Brannstrom I.O."/>
            <person name="Guillou S."/>
            <person name="Cros-Aarteil S."/>
            <person name="Calhoun S."/>
            <person name="Haridas S."/>
            <person name="Kuo A."/>
            <person name="Mondo S."/>
            <person name="Pangilinan J."/>
            <person name="Riley R."/>
            <person name="LaButti K."/>
            <person name="Andreopoulos B."/>
            <person name="Lipzen A."/>
            <person name="Chen C."/>
            <person name="Yan M."/>
            <person name="Daum C."/>
            <person name="Ng V."/>
            <person name="Clum A."/>
            <person name="Steindorff A."/>
            <person name="Ohm R.A."/>
            <person name="Martin F."/>
            <person name="Silar P."/>
            <person name="Natvig D.O."/>
            <person name="Lalanne C."/>
            <person name="Gautier V."/>
            <person name="Ament-Velasquez S.L."/>
            <person name="Kruys A."/>
            <person name="Hutchinson M.I."/>
            <person name="Powell A.J."/>
            <person name="Barry K."/>
            <person name="Miller A.N."/>
            <person name="Grigoriev I.V."/>
            <person name="Debuchy R."/>
            <person name="Gladieux P."/>
            <person name="Hiltunen Thoren M."/>
            <person name="Johannesson H."/>
        </authorList>
    </citation>
    <scope>NUCLEOTIDE SEQUENCE</scope>
    <source>
        <strain evidence="5">CBS 532.94</strain>
    </source>
</reference>
<dbReference type="InterPro" id="IPR013083">
    <property type="entry name" value="Znf_RING/FYVE/PHD"/>
</dbReference>
<keyword evidence="1" id="KW-0862">Zinc</keyword>
<feature type="domain" description="SWIM-type" evidence="4">
    <location>
        <begin position="126"/>
        <end position="158"/>
    </location>
</feature>
<gene>
    <name evidence="5" type="ORF">C8A03DRAFT_46938</name>
</gene>
<name>A0AAN7HBF2_9PEZI</name>
<feature type="region of interest" description="Disordered" evidence="2">
    <location>
        <begin position="1"/>
        <end position="33"/>
    </location>
</feature>
<evidence type="ECO:0000313" key="6">
    <source>
        <dbReference type="Proteomes" id="UP001303760"/>
    </source>
</evidence>
<dbReference type="PANTHER" id="PTHR21540:SF0">
    <property type="entry name" value="PHD FAMILY PROTEIN"/>
    <property type="match status" value="1"/>
</dbReference>
<evidence type="ECO:0000256" key="2">
    <source>
        <dbReference type="SAM" id="MobiDB-lite"/>
    </source>
</evidence>
<dbReference type="GO" id="GO:0008270">
    <property type="term" value="F:zinc ion binding"/>
    <property type="evidence" value="ECO:0007669"/>
    <property type="project" value="UniProtKB-KW"/>
</dbReference>
<protein>
    <submittedName>
        <fullName evidence="5">E3 ubiquitin-protein ligase Zswim2</fullName>
    </submittedName>
</protein>
<sequence length="321" mass="35561">MGADTSLSRGAASSAMTPASSRKRKHTEYAATHSSTSFAVASEYSAHAYATYDDAMPVKKARKPAAGDAPTEKRLRRFRPQPPKSFDDLYHRATTQRFYVLSRTRCGTADCPEETVEMTGSTGNIYTVVIAQQPSCNCPHARQGNQCKHVLYVLSRVLRAKWEYVYQLALLSEELREIFRDAPPPALDGDEGGGGDGRRKAVEGDCPICFCEMEASGGEPVVWCRAACGQNIHKGCFETWAATKRRQGAGGGGSGKVTCPYCRSVWEGDEDMIRTIEKKGKRNAEGYVNVASQLGISTQRDYSTYSRWWSGHPNSYRRQYY</sequence>
<dbReference type="InterPro" id="IPR039903">
    <property type="entry name" value="Zswim2"/>
</dbReference>
<dbReference type="InterPro" id="IPR001841">
    <property type="entry name" value="Znf_RING"/>
</dbReference>
<dbReference type="Pfam" id="PF13639">
    <property type="entry name" value="zf-RING_2"/>
    <property type="match status" value="1"/>
</dbReference>
<accession>A0AAN7HBF2</accession>
<keyword evidence="1" id="KW-0863">Zinc-finger</keyword>
<dbReference type="InterPro" id="IPR007527">
    <property type="entry name" value="Znf_SWIM"/>
</dbReference>
<feature type="region of interest" description="Disordered" evidence="2">
    <location>
        <begin position="61"/>
        <end position="86"/>
    </location>
</feature>
<dbReference type="Proteomes" id="UP001303760">
    <property type="component" value="Unassembled WGS sequence"/>
</dbReference>
<dbReference type="GO" id="GO:0061630">
    <property type="term" value="F:ubiquitin protein ligase activity"/>
    <property type="evidence" value="ECO:0007669"/>
    <property type="project" value="InterPro"/>
</dbReference>
<evidence type="ECO:0000259" key="3">
    <source>
        <dbReference type="PROSITE" id="PS50089"/>
    </source>
</evidence>
<proteinExistence type="predicted"/>
<dbReference type="PANTHER" id="PTHR21540">
    <property type="entry name" value="RING FINGER AND SWIM DOMAIN-CONTAINING PROTEIN 2"/>
    <property type="match status" value="1"/>
</dbReference>
<feature type="domain" description="RING-type" evidence="3">
    <location>
        <begin position="206"/>
        <end position="263"/>
    </location>
</feature>
<dbReference type="CDD" id="cd16494">
    <property type="entry name" value="RING-CH-C4HC3_ZSWM2"/>
    <property type="match status" value="1"/>
</dbReference>
<evidence type="ECO:0000259" key="4">
    <source>
        <dbReference type="PROSITE" id="PS50966"/>
    </source>
</evidence>
<dbReference type="Gene3D" id="3.30.40.10">
    <property type="entry name" value="Zinc/RING finger domain, C3HC4 (zinc finger)"/>
    <property type="match status" value="1"/>
</dbReference>
<organism evidence="5 6">
    <name type="scientific">Achaetomium macrosporum</name>
    <dbReference type="NCBI Taxonomy" id="79813"/>
    <lineage>
        <taxon>Eukaryota</taxon>
        <taxon>Fungi</taxon>
        <taxon>Dikarya</taxon>
        <taxon>Ascomycota</taxon>
        <taxon>Pezizomycotina</taxon>
        <taxon>Sordariomycetes</taxon>
        <taxon>Sordariomycetidae</taxon>
        <taxon>Sordariales</taxon>
        <taxon>Chaetomiaceae</taxon>
        <taxon>Achaetomium</taxon>
    </lineage>
</organism>
<dbReference type="PROSITE" id="PS50966">
    <property type="entry name" value="ZF_SWIM"/>
    <property type="match status" value="1"/>
</dbReference>
<dbReference type="SUPFAM" id="SSF57850">
    <property type="entry name" value="RING/U-box"/>
    <property type="match status" value="1"/>
</dbReference>